<protein>
    <submittedName>
        <fullName evidence="1">Uncharacterized protein</fullName>
    </submittedName>
</protein>
<dbReference type="EMBL" id="JAPFFJ010000012">
    <property type="protein sequence ID" value="KAJ6415459.1"/>
    <property type="molecule type" value="Genomic_DNA"/>
</dbReference>
<organism evidence="1 2">
    <name type="scientific">Salix udensis</name>
    <dbReference type="NCBI Taxonomy" id="889485"/>
    <lineage>
        <taxon>Eukaryota</taxon>
        <taxon>Viridiplantae</taxon>
        <taxon>Streptophyta</taxon>
        <taxon>Embryophyta</taxon>
        <taxon>Tracheophyta</taxon>
        <taxon>Spermatophyta</taxon>
        <taxon>Magnoliopsida</taxon>
        <taxon>eudicotyledons</taxon>
        <taxon>Gunneridae</taxon>
        <taxon>Pentapetalae</taxon>
        <taxon>rosids</taxon>
        <taxon>fabids</taxon>
        <taxon>Malpighiales</taxon>
        <taxon>Salicaceae</taxon>
        <taxon>Saliceae</taxon>
        <taxon>Salix</taxon>
    </lineage>
</organism>
<evidence type="ECO:0000313" key="1">
    <source>
        <dbReference type="EMBL" id="KAJ6415459.1"/>
    </source>
</evidence>
<reference evidence="1 2" key="1">
    <citation type="journal article" date="2023" name="Int. J. Mol. Sci.">
        <title>De Novo Assembly and Annotation of 11 Diverse Shrub Willow (Salix) Genomes Reveals Novel Gene Organization in Sex-Linked Regions.</title>
        <authorList>
            <person name="Hyden B."/>
            <person name="Feng K."/>
            <person name="Yates T.B."/>
            <person name="Jawdy S."/>
            <person name="Cereghino C."/>
            <person name="Smart L.B."/>
            <person name="Muchero W."/>
        </authorList>
    </citation>
    <scope>NUCLEOTIDE SEQUENCE [LARGE SCALE GENOMIC DNA]</scope>
    <source>
        <tissue evidence="1">Shoot tip</tissue>
    </source>
</reference>
<keyword evidence="2" id="KW-1185">Reference proteome</keyword>
<sequence length="71" mass="7834">MGKGLVSLRFTGFIISRSSLLISPSSFFLFPKPGCCIADDSMVAKCNFIGEMTEKLVHVAEKLTTYSYHVI</sequence>
<proteinExistence type="predicted"/>
<evidence type="ECO:0000313" key="2">
    <source>
        <dbReference type="Proteomes" id="UP001162972"/>
    </source>
</evidence>
<dbReference type="Proteomes" id="UP001162972">
    <property type="component" value="Chromosome 3"/>
</dbReference>
<accession>A0AAD6K3Z1</accession>
<dbReference type="AlphaFoldDB" id="A0AAD6K3Z1"/>
<comment type="caution">
    <text evidence="1">The sequence shown here is derived from an EMBL/GenBank/DDBJ whole genome shotgun (WGS) entry which is preliminary data.</text>
</comment>
<name>A0AAD6K3Z1_9ROSI</name>
<gene>
    <name evidence="1" type="ORF">OIU84_004284</name>
</gene>